<dbReference type="PANTHER" id="PTHR30336:SF20">
    <property type="entry name" value="DUF218 DOMAIN-CONTAINING PROTEIN"/>
    <property type="match status" value="1"/>
</dbReference>
<reference evidence="2 3" key="1">
    <citation type="submission" date="2018-11" db="EMBL/GenBank/DDBJ databases">
        <title>Vibrio ponticus strain CAIM 1751 pathogenic for the snapper Lutjanus guttatus.</title>
        <authorList>
            <person name="Soto-Rodriguez S."/>
            <person name="Lozano-Olvera R."/>
            <person name="Gomez-Gil B."/>
        </authorList>
    </citation>
    <scope>NUCLEOTIDE SEQUENCE [LARGE SCALE GENOMIC DNA]</scope>
    <source>
        <strain evidence="2 3">CAIM 1751</strain>
    </source>
</reference>
<dbReference type="GO" id="GO:0005886">
    <property type="term" value="C:plasma membrane"/>
    <property type="evidence" value="ECO:0007669"/>
    <property type="project" value="TreeGrafter"/>
</dbReference>
<dbReference type="Gene3D" id="3.40.50.620">
    <property type="entry name" value="HUPs"/>
    <property type="match status" value="1"/>
</dbReference>
<dbReference type="CDD" id="cd06259">
    <property type="entry name" value="YdcF-like"/>
    <property type="match status" value="1"/>
</dbReference>
<feature type="domain" description="DUF218" evidence="1">
    <location>
        <begin position="17"/>
        <end position="141"/>
    </location>
</feature>
<organism evidence="2 3">
    <name type="scientific">Vibrio ponticus</name>
    <dbReference type="NCBI Taxonomy" id="265668"/>
    <lineage>
        <taxon>Bacteria</taxon>
        <taxon>Pseudomonadati</taxon>
        <taxon>Pseudomonadota</taxon>
        <taxon>Gammaproteobacteria</taxon>
        <taxon>Vibrionales</taxon>
        <taxon>Vibrionaceae</taxon>
        <taxon>Vibrio</taxon>
    </lineage>
</organism>
<sequence length="289" mass="32481">MATQLLSNSTKENVSEVVLVLGKRLKDDKLTLEGQSRVAMLASTLSEVTQRDPIAIVFCGGTQSDQSVSEADAMRHYFEHNFATQSKRLCYAAVLVEDQSTTTVENLLNALKTLIESQLCAVEGTFRIKLVSNDYHIARILEVETLLPEQGLIGQCQRAAKKAGLTLDIPLERNWHASAQYPYRCESSQAFLLVDQLTTYRVYLEGVVNHAYERPLESVREEVCIKAIKSISKLRQFEVMQPHDHCLMRLEEIITLTPSTAESAIVEPLSREFGQIVVSLRQRLDPEIS</sequence>
<dbReference type="EMBL" id="RKIK01000035">
    <property type="protein sequence ID" value="ROV59646.1"/>
    <property type="molecule type" value="Genomic_DNA"/>
</dbReference>
<dbReference type="InterPro" id="IPR051599">
    <property type="entry name" value="Cell_Envelope_Assoc"/>
</dbReference>
<dbReference type="InterPro" id="IPR003848">
    <property type="entry name" value="DUF218"/>
</dbReference>
<name>A0A3N3DZ47_9VIBR</name>
<dbReference type="InterPro" id="IPR014729">
    <property type="entry name" value="Rossmann-like_a/b/a_fold"/>
</dbReference>
<accession>A0A3N3DZ47</accession>
<gene>
    <name evidence="2" type="ORF">EGH82_12670</name>
</gene>
<evidence type="ECO:0000259" key="1">
    <source>
        <dbReference type="Pfam" id="PF02698"/>
    </source>
</evidence>
<dbReference type="Pfam" id="PF02698">
    <property type="entry name" value="DUF218"/>
    <property type="match status" value="1"/>
</dbReference>
<proteinExistence type="predicted"/>
<dbReference type="AlphaFoldDB" id="A0A3N3DZ47"/>
<dbReference type="PANTHER" id="PTHR30336">
    <property type="entry name" value="INNER MEMBRANE PROTEIN, PROBABLE PERMEASE"/>
    <property type="match status" value="1"/>
</dbReference>
<protein>
    <submittedName>
        <fullName evidence="2">YdcF family protein</fullName>
    </submittedName>
</protein>
<comment type="caution">
    <text evidence="2">The sequence shown here is derived from an EMBL/GenBank/DDBJ whole genome shotgun (WGS) entry which is preliminary data.</text>
</comment>
<dbReference type="Proteomes" id="UP000278792">
    <property type="component" value="Unassembled WGS sequence"/>
</dbReference>
<evidence type="ECO:0000313" key="3">
    <source>
        <dbReference type="Proteomes" id="UP000278792"/>
    </source>
</evidence>
<evidence type="ECO:0000313" key="2">
    <source>
        <dbReference type="EMBL" id="ROV59646.1"/>
    </source>
</evidence>